<dbReference type="OrthoDB" id="6427852at2759"/>
<accession>A0A8S9ZS16</accession>
<sequence length="129" mass="14736">MGNDYFVRINLSTSITYYIESRNSYTSDKIPLAIQKYPASLVVNLDAEANKGTHWIALFIINNNTIYIFDSLSIKNLPTAIDNYISKFTKQIKNKIPIQSPLSITCGQHLLFSYILSHSDTHMKNTFHC</sequence>
<name>A0A8S9ZS16_9BILA</name>
<organism evidence="1 2">
    <name type="scientific">Meloidogyne graminicola</name>
    <dbReference type="NCBI Taxonomy" id="189291"/>
    <lineage>
        <taxon>Eukaryota</taxon>
        <taxon>Metazoa</taxon>
        <taxon>Ecdysozoa</taxon>
        <taxon>Nematoda</taxon>
        <taxon>Chromadorea</taxon>
        <taxon>Rhabditida</taxon>
        <taxon>Tylenchina</taxon>
        <taxon>Tylenchomorpha</taxon>
        <taxon>Tylenchoidea</taxon>
        <taxon>Meloidogynidae</taxon>
        <taxon>Meloidogyninae</taxon>
        <taxon>Meloidogyne</taxon>
    </lineage>
</organism>
<comment type="caution">
    <text evidence="1">The sequence shown here is derived from an EMBL/GenBank/DDBJ whole genome shotgun (WGS) entry which is preliminary data.</text>
</comment>
<evidence type="ECO:0000313" key="1">
    <source>
        <dbReference type="EMBL" id="KAF7636243.1"/>
    </source>
</evidence>
<dbReference type="Proteomes" id="UP000605970">
    <property type="component" value="Unassembled WGS sequence"/>
</dbReference>
<dbReference type="AlphaFoldDB" id="A0A8S9ZS16"/>
<protein>
    <submittedName>
        <fullName evidence="1">Uncharacterized protein</fullName>
    </submittedName>
</protein>
<dbReference type="EMBL" id="JABEBT010000032">
    <property type="protein sequence ID" value="KAF7636243.1"/>
    <property type="molecule type" value="Genomic_DNA"/>
</dbReference>
<dbReference type="Gene3D" id="3.40.395.10">
    <property type="entry name" value="Adenoviral Proteinase, Chain A"/>
    <property type="match status" value="1"/>
</dbReference>
<dbReference type="SUPFAM" id="SSF54001">
    <property type="entry name" value="Cysteine proteinases"/>
    <property type="match status" value="1"/>
</dbReference>
<dbReference type="InterPro" id="IPR038765">
    <property type="entry name" value="Papain-like_cys_pep_sf"/>
</dbReference>
<reference evidence="1" key="1">
    <citation type="journal article" date="2020" name="Ecol. Evol.">
        <title>Genome structure and content of the rice root-knot nematode (Meloidogyne graminicola).</title>
        <authorList>
            <person name="Phan N.T."/>
            <person name="Danchin E.G.J."/>
            <person name="Klopp C."/>
            <person name="Perfus-Barbeoch L."/>
            <person name="Kozlowski D.K."/>
            <person name="Koutsovoulos G.D."/>
            <person name="Lopez-Roques C."/>
            <person name="Bouchez O."/>
            <person name="Zahm M."/>
            <person name="Besnard G."/>
            <person name="Bellafiore S."/>
        </authorList>
    </citation>
    <scope>NUCLEOTIDE SEQUENCE</scope>
    <source>
        <strain evidence="1">VN-18</strain>
    </source>
</reference>
<evidence type="ECO:0000313" key="2">
    <source>
        <dbReference type="Proteomes" id="UP000605970"/>
    </source>
</evidence>
<gene>
    <name evidence="1" type="ORF">Mgra_00004371</name>
</gene>
<keyword evidence="2" id="KW-1185">Reference proteome</keyword>
<proteinExistence type="predicted"/>